<dbReference type="RefSeq" id="WP_160052527.1">
    <property type="nucleotide sequence ID" value="NZ_BMQX01000002.1"/>
</dbReference>
<protein>
    <recommendedName>
        <fullName evidence="3">Uracil-DNA glycosylase-like domain-containing protein</fullName>
    </recommendedName>
</protein>
<evidence type="ECO:0008006" key="3">
    <source>
        <dbReference type="Google" id="ProtNLM"/>
    </source>
</evidence>
<evidence type="ECO:0000313" key="1">
    <source>
        <dbReference type="EMBL" id="GGQ07465.1"/>
    </source>
</evidence>
<evidence type="ECO:0000313" key="2">
    <source>
        <dbReference type="Proteomes" id="UP000619118"/>
    </source>
</evidence>
<dbReference type="Proteomes" id="UP000619118">
    <property type="component" value="Unassembled WGS sequence"/>
</dbReference>
<organism evidence="1 2">
    <name type="scientific">Shewanella litoralis</name>
    <dbReference type="NCBI Taxonomy" id="2282700"/>
    <lineage>
        <taxon>Bacteria</taxon>
        <taxon>Pseudomonadati</taxon>
        <taxon>Pseudomonadota</taxon>
        <taxon>Gammaproteobacteria</taxon>
        <taxon>Alteromonadales</taxon>
        <taxon>Shewanellaceae</taxon>
        <taxon>Shewanella</taxon>
    </lineage>
</organism>
<keyword evidence="2" id="KW-1185">Reference proteome</keyword>
<sequence>MTNITKNDLPDFARKTLKHILKNKGEVIYSSHETLKEGPIYLLGLNPGGDGQENPDTTTSYSIKSHLDRMLKRTENSFIDERWENKIAHYEVGKAPLQMRVIELLKGVGVQDPRTVCASNIIFKTSRDSSNLCFGLAGLCWPVHEAILNLVKPKLILTFGISSISAYAFLKELFHIDETELTIDADHGDWKCKGFKCEINGKSTFIAAVPHLSYYSPKNKTEVFSWIKENAGL</sequence>
<dbReference type="EMBL" id="BMQX01000002">
    <property type="protein sequence ID" value="GGQ07465.1"/>
    <property type="molecule type" value="Genomic_DNA"/>
</dbReference>
<accession>A0ABQ2R189</accession>
<name>A0ABQ2R189_9GAMM</name>
<gene>
    <name evidence="1" type="ORF">GCM10009411_05610</name>
</gene>
<comment type="caution">
    <text evidence="1">The sequence shown here is derived from an EMBL/GenBank/DDBJ whole genome shotgun (WGS) entry which is preliminary data.</text>
</comment>
<reference evidence="2" key="1">
    <citation type="journal article" date="2019" name="Int. J. Syst. Evol. Microbiol.">
        <title>The Global Catalogue of Microorganisms (GCM) 10K type strain sequencing project: providing services to taxonomists for standard genome sequencing and annotation.</title>
        <authorList>
            <consortium name="The Broad Institute Genomics Platform"/>
            <consortium name="The Broad Institute Genome Sequencing Center for Infectious Disease"/>
            <person name="Wu L."/>
            <person name="Ma J."/>
        </authorList>
    </citation>
    <scope>NUCLEOTIDE SEQUENCE [LARGE SCALE GENOMIC DNA]</scope>
    <source>
        <strain evidence="2">JCM 32306</strain>
    </source>
</reference>
<proteinExistence type="predicted"/>